<organism evidence="11 12">
    <name type="scientific">Burkholderia thailandensis</name>
    <dbReference type="NCBI Taxonomy" id="57975"/>
    <lineage>
        <taxon>Bacteria</taxon>
        <taxon>Pseudomonadati</taxon>
        <taxon>Pseudomonadota</taxon>
        <taxon>Betaproteobacteria</taxon>
        <taxon>Burkholderiales</taxon>
        <taxon>Burkholderiaceae</taxon>
        <taxon>Burkholderia</taxon>
        <taxon>pseudomallei group</taxon>
    </lineage>
</organism>
<keyword evidence="6 8" id="KW-0472">Membrane</keyword>
<dbReference type="Gene3D" id="3.40.50.1110">
    <property type="entry name" value="SGNH hydrolase"/>
    <property type="match status" value="1"/>
</dbReference>
<keyword evidence="4 8" id="KW-0812">Transmembrane</keyword>
<dbReference type="EMBL" id="QXCT01000002">
    <property type="protein sequence ID" value="MDW9256092.1"/>
    <property type="molecule type" value="Genomic_DNA"/>
</dbReference>
<dbReference type="PANTHER" id="PTHR23028">
    <property type="entry name" value="ACETYLTRANSFERASE"/>
    <property type="match status" value="1"/>
</dbReference>
<dbReference type="Pfam" id="PF01757">
    <property type="entry name" value="Acyl_transf_3"/>
    <property type="match status" value="1"/>
</dbReference>
<feature type="domain" description="Acyltransferase 3" evidence="9">
    <location>
        <begin position="1"/>
        <end position="289"/>
    </location>
</feature>
<dbReference type="AlphaFoldDB" id="A0AAW9D137"/>
<dbReference type="SUPFAM" id="SSF52266">
    <property type="entry name" value="SGNH hydrolase"/>
    <property type="match status" value="1"/>
</dbReference>
<feature type="transmembrane region" description="Helical" evidence="8">
    <location>
        <begin position="304"/>
        <end position="321"/>
    </location>
</feature>
<evidence type="ECO:0000256" key="6">
    <source>
        <dbReference type="ARBA" id="ARBA00023136"/>
    </source>
</evidence>
<keyword evidence="5 8" id="KW-1133">Transmembrane helix</keyword>
<gene>
    <name evidence="11" type="ORF">C7S16_1356</name>
</gene>
<feature type="transmembrane region" description="Helical" evidence="8">
    <location>
        <begin position="275"/>
        <end position="292"/>
    </location>
</feature>
<name>A0AAW9D137_BURTH</name>
<comment type="subcellular location">
    <subcellularLocation>
        <location evidence="1">Cell membrane</location>
        <topology evidence="1">Multi-pass membrane protein</topology>
    </subcellularLocation>
</comment>
<feature type="transmembrane region" description="Helical" evidence="8">
    <location>
        <begin position="33"/>
        <end position="53"/>
    </location>
</feature>
<dbReference type="InterPro" id="IPR036514">
    <property type="entry name" value="SGNH_hydro_sf"/>
</dbReference>
<dbReference type="InterPro" id="IPR050879">
    <property type="entry name" value="Acyltransferase_3"/>
</dbReference>
<dbReference type="Pfam" id="PF19040">
    <property type="entry name" value="SGNH"/>
    <property type="match status" value="1"/>
</dbReference>
<keyword evidence="7" id="KW-0012">Acyltransferase</keyword>
<accession>A0AAW9D137</accession>
<keyword evidence="2" id="KW-1003">Cell membrane</keyword>
<dbReference type="GO" id="GO:0016747">
    <property type="term" value="F:acyltransferase activity, transferring groups other than amino-acyl groups"/>
    <property type="evidence" value="ECO:0007669"/>
    <property type="project" value="InterPro"/>
</dbReference>
<evidence type="ECO:0000313" key="12">
    <source>
        <dbReference type="Proteomes" id="UP001272137"/>
    </source>
</evidence>
<evidence type="ECO:0000256" key="5">
    <source>
        <dbReference type="ARBA" id="ARBA00022989"/>
    </source>
</evidence>
<dbReference type="GO" id="GO:0009103">
    <property type="term" value="P:lipopolysaccharide biosynthetic process"/>
    <property type="evidence" value="ECO:0007669"/>
    <property type="project" value="TreeGrafter"/>
</dbReference>
<feature type="transmembrane region" description="Helical" evidence="8">
    <location>
        <begin position="149"/>
        <end position="171"/>
    </location>
</feature>
<sequence length="585" mass="65941">MFFVISGYLITQLMIDGLENDEFRFSRFYIRRVARLFPALLITLAACYGFGWFNLLDYEFKALGKHIASGALSIANWVYWKESGYFDVDSIQKPLLHLWSLGVEEQFYLFWPMVLWLLFRFRKNALLAIVGIGIASFVANVILTEHRQASAFFLPMPRAWELMLGAAVAFMHSKNICFAREYADCKAAFGMLLIAAACVMLNEKSSFPGWWALLPTFGAAITIDARHSRINGHLLSHPWFVGIGLISYPLYLYHWPLLSFLQVVSIDTPAWQLRAAALLCCFPLAWGTYRFIERPLRRNSRPALTATLLAVSMAGVGYIGFNTYDRDGLNFRMSRLVTQFTDDVHFDLDREWRRHTCYIADEETTFAPECADSGGTGPLMMLWGDSHSAAVYPALRDSHRAFGMRLAQYSVASCPPVLLRGPCDSVEAGILSVVRAIKPDVVVLTANWTKDSLDSLRQTVDAIRESGVNRIVLLGPVPKWTATLPKVYWAYWRKHREKLPEYTAFGLDTSVAELDRYARGTASSLGIEYASAYQALCNDKGCRTRYGSGKGKPIMYDDHHLTPAGATALMDKLAPSLFAREPARR</sequence>
<evidence type="ECO:0000256" key="2">
    <source>
        <dbReference type="ARBA" id="ARBA00022475"/>
    </source>
</evidence>
<dbReference type="RefSeq" id="WP_019255464.1">
    <property type="nucleotide sequence ID" value="NZ_QXCS01000002.1"/>
</dbReference>
<keyword evidence="3" id="KW-0808">Transferase</keyword>
<feature type="transmembrane region" description="Helical" evidence="8">
    <location>
        <begin position="237"/>
        <end position="255"/>
    </location>
</feature>
<proteinExistence type="predicted"/>
<protein>
    <submittedName>
        <fullName evidence="11">GDSL-like Lipase/Acylhydrolase family protein</fullName>
    </submittedName>
</protein>
<dbReference type="InterPro" id="IPR043968">
    <property type="entry name" value="SGNH"/>
</dbReference>
<dbReference type="Proteomes" id="UP001272137">
    <property type="component" value="Unassembled WGS sequence"/>
</dbReference>
<dbReference type="InterPro" id="IPR002656">
    <property type="entry name" value="Acyl_transf_3_dom"/>
</dbReference>
<evidence type="ECO:0000256" key="7">
    <source>
        <dbReference type="ARBA" id="ARBA00023315"/>
    </source>
</evidence>
<dbReference type="GO" id="GO:0016788">
    <property type="term" value="F:hydrolase activity, acting on ester bonds"/>
    <property type="evidence" value="ECO:0007669"/>
    <property type="project" value="UniProtKB-ARBA"/>
</dbReference>
<evidence type="ECO:0000256" key="1">
    <source>
        <dbReference type="ARBA" id="ARBA00004651"/>
    </source>
</evidence>
<feature type="transmembrane region" description="Helical" evidence="8">
    <location>
        <begin position="125"/>
        <end position="143"/>
    </location>
</feature>
<feature type="domain" description="SGNH" evidence="10">
    <location>
        <begin position="357"/>
        <end position="575"/>
    </location>
</feature>
<evidence type="ECO:0000313" key="11">
    <source>
        <dbReference type="EMBL" id="MDW9256092.1"/>
    </source>
</evidence>
<evidence type="ECO:0000256" key="8">
    <source>
        <dbReference type="SAM" id="Phobius"/>
    </source>
</evidence>
<dbReference type="PANTHER" id="PTHR23028:SF53">
    <property type="entry name" value="ACYL_TRANSF_3 DOMAIN-CONTAINING PROTEIN"/>
    <property type="match status" value="1"/>
</dbReference>
<evidence type="ECO:0000259" key="10">
    <source>
        <dbReference type="Pfam" id="PF19040"/>
    </source>
</evidence>
<evidence type="ECO:0000256" key="4">
    <source>
        <dbReference type="ARBA" id="ARBA00022692"/>
    </source>
</evidence>
<comment type="caution">
    <text evidence="11">The sequence shown here is derived from an EMBL/GenBank/DDBJ whole genome shotgun (WGS) entry which is preliminary data.</text>
</comment>
<feature type="transmembrane region" description="Helical" evidence="8">
    <location>
        <begin position="96"/>
        <end position="118"/>
    </location>
</feature>
<reference evidence="11" key="1">
    <citation type="submission" date="2018-08" db="EMBL/GenBank/DDBJ databases">
        <title>Identification of Burkholderia cepacia strains that express a Burkholderia pseudomallei-like capsular polysaccharide.</title>
        <authorList>
            <person name="Burtnick M.N."/>
            <person name="Vongsouvath M."/>
            <person name="Newton P."/>
            <person name="Wuthiekanun V."/>
            <person name="Limmathurotsakul D."/>
            <person name="Brett P.J."/>
            <person name="Chantratita N."/>
            <person name="Dance D.A."/>
        </authorList>
    </citation>
    <scope>NUCLEOTIDE SEQUENCE</scope>
    <source>
        <strain evidence="11">SBXCC001</strain>
    </source>
</reference>
<evidence type="ECO:0000256" key="3">
    <source>
        <dbReference type="ARBA" id="ARBA00022679"/>
    </source>
</evidence>
<dbReference type="GO" id="GO:0005886">
    <property type="term" value="C:plasma membrane"/>
    <property type="evidence" value="ECO:0007669"/>
    <property type="project" value="UniProtKB-SubCell"/>
</dbReference>
<evidence type="ECO:0000259" key="9">
    <source>
        <dbReference type="Pfam" id="PF01757"/>
    </source>
</evidence>